<reference evidence="3" key="1">
    <citation type="submission" date="2016-10" db="EMBL/GenBank/DDBJ databases">
        <authorList>
            <person name="Varghese N."/>
            <person name="Submissions S."/>
        </authorList>
    </citation>
    <scope>NUCLEOTIDE SEQUENCE [LARGE SCALE GENOMIC DNA]</scope>
    <source>
        <strain evidence="3">DSM 17834</strain>
    </source>
</reference>
<organism evidence="2 3">
    <name type="scientific">Pseudomonas borbori</name>
    <dbReference type="NCBI Taxonomy" id="289003"/>
    <lineage>
        <taxon>Bacteria</taxon>
        <taxon>Pseudomonadati</taxon>
        <taxon>Pseudomonadota</taxon>
        <taxon>Gammaproteobacteria</taxon>
        <taxon>Pseudomonadales</taxon>
        <taxon>Pseudomonadaceae</taxon>
        <taxon>Pseudomonas</taxon>
    </lineage>
</organism>
<dbReference type="InterPro" id="IPR052754">
    <property type="entry name" value="NTPase_KAP_P-loop"/>
</dbReference>
<sequence>MSEQQSIIKSCISDQPLLNADNDTLKNNQYAKGLVEFIKIADAPITIGIQGGWGSGKTSLINMLQRELESTGECICINVNAWQQSLFTSGASGHIAISLLESVHSEMLDKIKSNDGINPELKKKILNEDSHLQKAGKIIGGIAIQAAKIAVRSYAGVEGGDSQQNQQEDQYKPSQTLKKLRESLCGATQEVIDRTSIQRFVIFVDDLDRIQPHTAVEILDVLKNIFDIPGLVSVLAVDYDVIIKGLREKFGEKNHENEREFRQYFDKIIQIPFSMPTAAYKKNITPLLKEFFNTLGIDIDTHDQNILAKVVLKATEGVPRSVKRVVNTMSLLRIIKQSEDNKTTLKIEKKNGTFQKKPDDYEKLFIKIQFIIVCIQINFPDIHKALLADSDFLNWDVAAVSKSWGIDKSTSDEQISLYGKNAETEWQKALITLTGKHQYLKNKSEDILDIINTLNEAIKSNNEGNEGNEGFQILGEVLNSVSITSTDLPPQNKKKSNREDSVTHNCRLIAQEIINYMKDSGYPYSELDEPENQYAIRRHGESGSRTLTHETNNPTISKIEIFWEKEYKTFSVYIHASAPYRAATKFRATMKKLTALDAWDKDGSTYEFHLPEDLTQKSLEIDTKKLNKTEEFSAIKNFIDSAIEAYELSGTN</sequence>
<feature type="domain" description="KAP NTPase" evidence="1">
    <location>
        <begin position="27"/>
        <end position="333"/>
    </location>
</feature>
<evidence type="ECO:0000313" key="2">
    <source>
        <dbReference type="EMBL" id="SFP96743.1"/>
    </source>
</evidence>
<dbReference type="STRING" id="289003.SAMN05216190_12653"/>
<dbReference type="PANTHER" id="PTHR22674">
    <property type="entry name" value="NTPASE, KAP FAMILY P-LOOP DOMAIN-CONTAINING 1"/>
    <property type="match status" value="1"/>
</dbReference>
<dbReference type="Gene3D" id="3.40.50.300">
    <property type="entry name" value="P-loop containing nucleotide triphosphate hydrolases"/>
    <property type="match status" value="1"/>
</dbReference>
<dbReference type="OrthoDB" id="88903at2"/>
<protein>
    <submittedName>
        <fullName evidence="2">KAP family P-loop domain-containing protein</fullName>
    </submittedName>
</protein>
<evidence type="ECO:0000313" key="3">
    <source>
        <dbReference type="Proteomes" id="UP000198784"/>
    </source>
</evidence>
<dbReference type="Proteomes" id="UP000198784">
    <property type="component" value="Unassembled WGS sequence"/>
</dbReference>
<gene>
    <name evidence="2" type="ORF">SAMN05216190_12653</name>
</gene>
<accession>A0A1I5UN59</accession>
<dbReference type="SUPFAM" id="SSF52540">
    <property type="entry name" value="P-loop containing nucleoside triphosphate hydrolases"/>
    <property type="match status" value="1"/>
</dbReference>
<dbReference type="Pfam" id="PF07693">
    <property type="entry name" value="KAP_NTPase"/>
    <property type="match status" value="1"/>
</dbReference>
<evidence type="ECO:0000259" key="1">
    <source>
        <dbReference type="Pfam" id="PF07693"/>
    </source>
</evidence>
<dbReference type="AlphaFoldDB" id="A0A1I5UN59"/>
<dbReference type="PANTHER" id="PTHR22674:SF6">
    <property type="entry name" value="NTPASE KAP FAMILY P-LOOP DOMAIN-CONTAINING PROTEIN 1"/>
    <property type="match status" value="1"/>
</dbReference>
<keyword evidence="3" id="KW-1185">Reference proteome</keyword>
<dbReference type="InterPro" id="IPR011646">
    <property type="entry name" value="KAP_P-loop"/>
</dbReference>
<dbReference type="EMBL" id="FOWX01000026">
    <property type="protein sequence ID" value="SFP96743.1"/>
    <property type="molecule type" value="Genomic_DNA"/>
</dbReference>
<name>A0A1I5UN59_9PSED</name>
<proteinExistence type="predicted"/>
<dbReference type="InterPro" id="IPR027417">
    <property type="entry name" value="P-loop_NTPase"/>
</dbReference>
<dbReference type="RefSeq" id="WP_090503504.1">
    <property type="nucleotide sequence ID" value="NZ_FOWX01000026.1"/>
</dbReference>